<evidence type="ECO:0008006" key="3">
    <source>
        <dbReference type="Google" id="ProtNLM"/>
    </source>
</evidence>
<feature type="compositionally biased region" description="Polar residues" evidence="1">
    <location>
        <begin position="521"/>
        <end position="543"/>
    </location>
</feature>
<evidence type="ECO:0000313" key="2">
    <source>
        <dbReference type="EMBL" id="CAE0442966.1"/>
    </source>
</evidence>
<dbReference type="SUPFAM" id="SSF48371">
    <property type="entry name" value="ARM repeat"/>
    <property type="match status" value="1"/>
</dbReference>
<feature type="region of interest" description="Disordered" evidence="1">
    <location>
        <begin position="502"/>
        <end position="545"/>
    </location>
</feature>
<sequence length="750" mass="82750">MDLTTAERALDSLGRRQAPIEDIQAASKLRSCCFSSENPKQEAEKSTVESLLTQLIGSSCWESKAAGYISCAKIMETSCSESISNTFLFGALCNYVESDLEHIEPRVRSSVVKVLKGLASSDGPRTWERFGKAVFDSIERNLVVDSKERSRVMQEIYANELGKAKTGAGVASVIKPVVAHETVGWKALETSLRGLQSLIGGYGAAFVSDGCLTSSLVDLVTLKCLKHENRYVREVGFDLCSVMVQVLAIAIDGGLDAAAQQHDNGENSTGVMLDKLASAVGLGLSDNWSQVRYAASVAVRSLLSGLSEQRRKPYMDDLVPRMCLNRYYLAQGVKLYSQETWKIVFGDKGPQVVAEHADAVVAFYCKQCRADNHAVREAACYCIAELATKAKCDEISVHVNELLNALIDAFKDESWPVRDAACIATSNFISGFPNESKALVGTELYELWFAHLSDNIWSVREDSAIALGNVMRTYGDDAVEEVLKRLPNILGKVFDENVNVQQGHLHGHGHGHGNSHDNQESHVGSSSLSNKDIASSKYSQRASQPRGVVAGDFKMLSSKPDKYSNQQLYSCGSLAPKLRRGVGCMDHGFSRDKKLWEITDGGIYLLRELAAVKPEEAEKFLPVLAEIATFISKNSDNVEDFYNLQETLWKQLIPISKSLGKRPFKRYIELFLKPMILALECERKNQLCAHAAAQCIEQLELFLGKSIFRGRIAQLDVDAQRLLDIFDRNQHLIHVKTASMPFPTGMPPPM</sequence>
<dbReference type="InterPro" id="IPR016024">
    <property type="entry name" value="ARM-type_fold"/>
</dbReference>
<reference evidence="2" key="1">
    <citation type="submission" date="2021-01" db="EMBL/GenBank/DDBJ databases">
        <authorList>
            <person name="Corre E."/>
            <person name="Pelletier E."/>
            <person name="Niang G."/>
            <person name="Scheremetjew M."/>
            <person name="Finn R."/>
            <person name="Kale V."/>
            <person name="Holt S."/>
            <person name="Cochrane G."/>
            <person name="Meng A."/>
            <person name="Brown T."/>
            <person name="Cohen L."/>
        </authorList>
    </citation>
    <scope>NUCLEOTIDE SEQUENCE</scope>
    <source>
        <strain evidence="2">GSBS06</strain>
    </source>
</reference>
<dbReference type="EMBL" id="HBIN01017157">
    <property type="protein sequence ID" value="CAE0442966.1"/>
    <property type="molecule type" value="Transcribed_RNA"/>
</dbReference>
<gene>
    <name evidence="2" type="ORF">ASTO00021_LOCUS13076</name>
</gene>
<name>A0A7S3PLG7_9STRA</name>
<dbReference type="AlphaFoldDB" id="A0A7S3PLG7"/>
<organism evidence="2">
    <name type="scientific">Aplanochytrium stocchinoi</name>
    <dbReference type="NCBI Taxonomy" id="215587"/>
    <lineage>
        <taxon>Eukaryota</taxon>
        <taxon>Sar</taxon>
        <taxon>Stramenopiles</taxon>
        <taxon>Bigyra</taxon>
        <taxon>Labyrinthulomycetes</taxon>
        <taxon>Thraustochytrida</taxon>
        <taxon>Thraustochytriidae</taxon>
        <taxon>Aplanochytrium</taxon>
    </lineage>
</organism>
<dbReference type="Gene3D" id="1.25.10.10">
    <property type="entry name" value="Leucine-rich Repeat Variant"/>
    <property type="match status" value="1"/>
</dbReference>
<accession>A0A7S3PLG7</accession>
<dbReference type="InterPro" id="IPR011989">
    <property type="entry name" value="ARM-like"/>
</dbReference>
<protein>
    <recommendedName>
        <fullName evidence="3">TOG domain-containing protein</fullName>
    </recommendedName>
</protein>
<proteinExistence type="predicted"/>
<evidence type="ECO:0000256" key="1">
    <source>
        <dbReference type="SAM" id="MobiDB-lite"/>
    </source>
</evidence>